<dbReference type="OrthoDB" id="10495726at2759"/>
<dbReference type="VEuPathDB" id="PiroplasmaDB:TA15110"/>
<dbReference type="RefSeq" id="XP_951930.1">
    <property type="nucleotide sequence ID" value="XM_946837.1"/>
</dbReference>
<reference evidence="2 3" key="1">
    <citation type="journal article" date="2005" name="Science">
        <title>Genome of the host-cell transforming parasite Theileria annulata compared with T. parva.</title>
        <authorList>
            <person name="Pain A."/>
            <person name="Renauld H."/>
            <person name="Berriman M."/>
            <person name="Murphy L."/>
            <person name="Yeats C.A."/>
            <person name="Weir W."/>
            <person name="Kerhornou A."/>
            <person name="Aslett M."/>
            <person name="Bishop R."/>
            <person name="Bouchier C."/>
            <person name="Cochet M."/>
            <person name="Coulson R.M.R."/>
            <person name="Cronin A."/>
            <person name="de Villiers E.P."/>
            <person name="Fraser A."/>
            <person name="Fosker N."/>
            <person name="Gardner M."/>
            <person name="Goble A."/>
            <person name="Griffiths-Jones S."/>
            <person name="Harris D.E."/>
            <person name="Katzer F."/>
            <person name="Larke N."/>
            <person name="Lord A."/>
            <person name="Maser P."/>
            <person name="McKellar S."/>
            <person name="Mooney P."/>
            <person name="Morton F."/>
            <person name="Nene V."/>
            <person name="O'Neil S."/>
            <person name="Price C."/>
            <person name="Quail M.A."/>
            <person name="Rabbinowitsch E."/>
            <person name="Rawlings N.D."/>
            <person name="Rutter S."/>
            <person name="Saunders D."/>
            <person name="Seeger K."/>
            <person name="Shah T."/>
            <person name="Squares R."/>
            <person name="Squares S."/>
            <person name="Tivey A."/>
            <person name="Walker A.R."/>
            <person name="Woodward J."/>
            <person name="Dobbelaere D.A.E."/>
            <person name="Langsley G."/>
            <person name="Rajandream M.A."/>
            <person name="McKeever D."/>
            <person name="Shiels B."/>
            <person name="Tait A."/>
            <person name="Barrell B.G."/>
            <person name="Hall N."/>
        </authorList>
    </citation>
    <scope>NUCLEOTIDE SEQUENCE [LARGE SCALE GENOMIC DNA]</scope>
    <source>
        <strain evidence="3">Ankara</strain>
    </source>
</reference>
<protein>
    <submittedName>
        <fullName evidence="2">Uncharacterized protein</fullName>
    </submittedName>
</protein>
<keyword evidence="3" id="KW-1185">Reference proteome</keyword>
<organism evidence="2 3">
    <name type="scientific">Theileria annulata</name>
    <dbReference type="NCBI Taxonomy" id="5874"/>
    <lineage>
        <taxon>Eukaryota</taxon>
        <taxon>Sar</taxon>
        <taxon>Alveolata</taxon>
        <taxon>Apicomplexa</taxon>
        <taxon>Aconoidasida</taxon>
        <taxon>Piroplasmida</taxon>
        <taxon>Theileriidae</taxon>
        <taxon>Theileria</taxon>
    </lineage>
</organism>
<dbReference type="eggNOG" id="ENOG502TN2K">
    <property type="taxonomic scope" value="Eukaryota"/>
</dbReference>
<gene>
    <name evidence="2" type="ORF">TA15110</name>
</gene>
<evidence type="ECO:0000256" key="1">
    <source>
        <dbReference type="SAM" id="Coils"/>
    </source>
</evidence>
<accession>Q4UFB8</accession>
<feature type="coiled-coil region" evidence="1">
    <location>
        <begin position="152"/>
        <end position="179"/>
    </location>
</feature>
<dbReference type="EMBL" id="CR940348">
    <property type="protein sequence ID" value="CAI74198.1"/>
    <property type="molecule type" value="Genomic_DNA"/>
</dbReference>
<evidence type="ECO:0000313" key="3">
    <source>
        <dbReference type="Proteomes" id="UP000001950"/>
    </source>
</evidence>
<proteinExistence type="predicted"/>
<name>Q4UFB8_THEAN</name>
<dbReference type="Proteomes" id="UP000001950">
    <property type="component" value="Chromosome 2"/>
</dbReference>
<dbReference type="AlphaFoldDB" id="Q4UFB8"/>
<evidence type="ECO:0000313" key="2">
    <source>
        <dbReference type="EMBL" id="CAI74198.1"/>
    </source>
</evidence>
<dbReference type="KEGG" id="tan:TA15110"/>
<dbReference type="OMA" id="DITNTRY"/>
<keyword evidence="1" id="KW-0175">Coiled coil</keyword>
<dbReference type="InParanoid" id="Q4UFB8"/>
<sequence>MYKSLKRLDYPRHLAFLNEKKLILVRKLTKSDPWEDITNTRYDISKLIFFDPELNEFKPEYKLDLLNLIIEIKLEEFCEKLEYYGMKIYNYKSYMEHGYPEILLFDILKNTFTLEFLNEKKIKLHIPKVVTPVTQVIPTQVDKINRTITRSLKRHIESNNVANTKIRKLNEQIDEQINERIEVPMELNMELDDIELNTKKYEIKILNQCYWYKFNKNNCNYIKVLGKKLWKRKNSEVLKSFYYYKFKKILILEFDTNFILFQLNSKEEYGSQEYGSKEQYGTQEHYRTEKHYGKQEDYWIQENYEIPPIKLYELDESGNISKMTPNQYTVNLILFDGIQILYKIMSKCPMIKYNNKILWKRQNLKESVKLLLYNLINGNIIIETNIMLFRNENWIKKLPNFKIFSEDEVGNIIPTPLDKWTLEITESKYIFNFHNSNCCLVKYFENIIWKNDYPRKIIDSRKMINDPRKMNDYPRKMIFKIRSKILIVEFENYFDICSFNQDNWIKKQINIPPIHLYKLNSEDNIINLSREDYEVELINTRFMTILFSINMNIKCVRIFYKKTIVWSSDSNNYPYYIIYSQCNNKLYITFDKEIIVYKYKSRNWYEKIYKIPPIELYTEINGKIILLDYNNYKIYLKDINKNICYYYIINEKCTEIKFNNKLVWKFNDKYPKSITYNNNININLGNKIIKITEN</sequence>
<dbReference type="GeneID" id="3862195"/>